<reference evidence="4 5" key="1">
    <citation type="journal article" date="2013" name="Nature">
        <title>The genomes of four tapeworm species reveal adaptations to parasitism.</title>
        <authorList>
            <person name="Tsai I.J."/>
            <person name="Zarowiecki M."/>
            <person name="Holroyd N."/>
            <person name="Garciarrubio A."/>
            <person name="Sanchez-Flores A."/>
            <person name="Brooks K.L."/>
            <person name="Tracey A."/>
            <person name="Bobes R.J."/>
            <person name="Fragoso G."/>
            <person name="Sciutto E."/>
            <person name="Aslett M."/>
            <person name="Beasley H."/>
            <person name="Bennett H.M."/>
            <person name="Cai J."/>
            <person name="Camicia F."/>
            <person name="Clark R."/>
            <person name="Cucher M."/>
            <person name="De Silva N."/>
            <person name="Day T.A."/>
            <person name="Deplazes P."/>
            <person name="Estrada K."/>
            <person name="Fernandez C."/>
            <person name="Holland P.W."/>
            <person name="Hou J."/>
            <person name="Hu S."/>
            <person name="Huckvale T."/>
            <person name="Hung S.S."/>
            <person name="Kamenetzky L."/>
            <person name="Keane J.A."/>
            <person name="Kiss F."/>
            <person name="Koziol U."/>
            <person name="Lambert O."/>
            <person name="Liu K."/>
            <person name="Luo X."/>
            <person name="Luo Y."/>
            <person name="Macchiaroli N."/>
            <person name="Nichol S."/>
            <person name="Paps J."/>
            <person name="Parkinson J."/>
            <person name="Pouchkina-Stantcheva N."/>
            <person name="Riddiford N."/>
            <person name="Rosenzvit M."/>
            <person name="Salinas G."/>
            <person name="Wasmuth J.D."/>
            <person name="Zamanian M."/>
            <person name="Zheng Y."/>
            <person name="Cai X."/>
            <person name="Soberon X."/>
            <person name="Olson P.D."/>
            <person name="Laclette J.P."/>
            <person name="Brehm K."/>
            <person name="Berriman M."/>
            <person name="Garciarrubio A."/>
            <person name="Bobes R.J."/>
            <person name="Fragoso G."/>
            <person name="Sanchez-Flores A."/>
            <person name="Estrada K."/>
            <person name="Cevallos M.A."/>
            <person name="Morett E."/>
            <person name="Gonzalez V."/>
            <person name="Portillo T."/>
            <person name="Ochoa-Leyva A."/>
            <person name="Jose M.V."/>
            <person name="Sciutto E."/>
            <person name="Landa A."/>
            <person name="Jimenez L."/>
            <person name="Valdes V."/>
            <person name="Carrero J.C."/>
            <person name="Larralde C."/>
            <person name="Morales-Montor J."/>
            <person name="Limon-Lason J."/>
            <person name="Soberon X."/>
            <person name="Laclette J.P."/>
        </authorList>
    </citation>
    <scope>NUCLEOTIDE SEQUENCE [LARGE SCALE GENOMIC DNA]</scope>
</reference>
<dbReference type="GO" id="GO:0003743">
    <property type="term" value="F:translation initiation factor activity"/>
    <property type="evidence" value="ECO:0007669"/>
    <property type="project" value="InterPro"/>
</dbReference>
<evidence type="ECO:0000313" key="5">
    <source>
        <dbReference type="Proteomes" id="UP000492820"/>
    </source>
</evidence>
<organism evidence="4">
    <name type="scientific">Echinococcus granulosus</name>
    <name type="common">Hydatid tapeworm</name>
    <dbReference type="NCBI Taxonomy" id="6210"/>
    <lineage>
        <taxon>Eukaryota</taxon>
        <taxon>Metazoa</taxon>
        <taxon>Spiralia</taxon>
        <taxon>Lophotrochozoa</taxon>
        <taxon>Platyhelminthes</taxon>
        <taxon>Cestoda</taxon>
        <taxon>Eucestoda</taxon>
        <taxon>Cyclophyllidea</taxon>
        <taxon>Taeniidae</taxon>
        <taxon>Echinococcus</taxon>
        <taxon>Echinococcus granulosus group</taxon>
    </lineage>
</organism>
<dbReference type="Proteomes" id="UP000492820">
    <property type="component" value="Unassembled WGS sequence"/>
</dbReference>
<dbReference type="Gene3D" id="3.30.780.10">
    <property type="entry name" value="SUI1-like domain"/>
    <property type="match status" value="1"/>
</dbReference>
<dbReference type="PANTHER" id="PTHR12789:SF0">
    <property type="entry name" value="DENSITY-REGULATED PROTEIN"/>
    <property type="match status" value="1"/>
</dbReference>
<accession>A0A068WHS6</accession>
<dbReference type="Pfam" id="PF01253">
    <property type="entry name" value="SUI1"/>
    <property type="match status" value="1"/>
</dbReference>
<dbReference type="EMBL" id="LK028579">
    <property type="protein sequence ID" value="CDS19263.1"/>
    <property type="molecule type" value="Genomic_DNA"/>
</dbReference>
<name>A0A068WHS6_ECHGR</name>
<feature type="domain" description="SUI1" evidence="3">
    <location>
        <begin position="98"/>
        <end position="165"/>
    </location>
</feature>
<feature type="region of interest" description="Disordered" evidence="2">
    <location>
        <begin position="70"/>
        <end position="103"/>
    </location>
</feature>
<dbReference type="SUPFAM" id="SSF55159">
    <property type="entry name" value="eIF1-like"/>
    <property type="match status" value="1"/>
</dbReference>
<gene>
    <name evidence="6" type="primary">EGR_02540</name>
    <name evidence="4" type="ORF">EgrG_000455900</name>
</gene>
<dbReference type="GO" id="GO:0002188">
    <property type="term" value="P:translation reinitiation"/>
    <property type="evidence" value="ECO:0007669"/>
    <property type="project" value="TreeGrafter"/>
</dbReference>
<dbReference type="OrthoDB" id="277199at2759"/>
<comment type="similarity">
    <text evidence="1">Belongs to the DENR family.</text>
</comment>
<protein>
    <submittedName>
        <fullName evidence="4 6">Density regulated protein</fullName>
    </submittedName>
</protein>
<dbReference type="InterPro" id="IPR048517">
    <property type="entry name" value="DENR_N"/>
</dbReference>
<proteinExistence type="inferred from homology"/>
<dbReference type="PROSITE" id="PS50296">
    <property type="entry name" value="SUI1"/>
    <property type="match status" value="1"/>
</dbReference>
<dbReference type="PANTHER" id="PTHR12789">
    <property type="entry name" value="DENSITY-REGULATED PROTEIN HOMOLOG"/>
    <property type="match status" value="1"/>
</dbReference>
<dbReference type="GO" id="GO:0001731">
    <property type="term" value="P:formation of translation preinitiation complex"/>
    <property type="evidence" value="ECO:0007669"/>
    <property type="project" value="TreeGrafter"/>
</dbReference>
<dbReference type="GO" id="GO:0003729">
    <property type="term" value="F:mRNA binding"/>
    <property type="evidence" value="ECO:0007669"/>
    <property type="project" value="TreeGrafter"/>
</dbReference>
<dbReference type="InterPro" id="IPR001950">
    <property type="entry name" value="SUI1"/>
</dbReference>
<evidence type="ECO:0000259" key="3">
    <source>
        <dbReference type="PROSITE" id="PS50296"/>
    </source>
</evidence>
<dbReference type="InterPro" id="IPR036877">
    <property type="entry name" value="SUI1_dom_sf"/>
</dbReference>
<dbReference type="InterPro" id="IPR050318">
    <property type="entry name" value="DENR/SUI1_TIF"/>
</dbReference>
<dbReference type="CDD" id="cd11607">
    <property type="entry name" value="DENR_C"/>
    <property type="match status" value="1"/>
</dbReference>
<dbReference type="Pfam" id="PF21023">
    <property type="entry name" value="DENR_N"/>
    <property type="match status" value="1"/>
</dbReference>
<evidence type="ECO:0000256" key="1">
    <source>
        <dbReference type="ARBA" id="ARBA00007514"/>
    </source>
</evidence>
<evidence type="ECO:0000313" key="4">
    <source>
        <dbReference type="EMBL" id="CDS19263.1"/>
    </source>
</evidence>
<evidence type="ECO:0000256" key="2">
    <source>
        <dbReference type="SAM" id="MobiDB-lite"/>
    </source>
</evidence>
<reference evidence="4" key="2">
    <citation type="submission" date="2014-06" db="EMBL/GenBank/DDBJ databases">
        <authorList>
            <person name="Aslett M."/>
        </authorList>
    </citation>
    <scope>NUCLEOTIDE SEQUENCE</scope>
</reference>
<dbReference type="AlphaFoldDB" id="A0A068WHS6"/>
<dbReference type="WBParaSite" id="EgrG_000455900">
    <property type="protein sequence ID" value="EgrG_000455900"/>
    <property type="gene ID" value="EgrG_000455900"/>
</dbReference>
<dbReference type="InterPro" id="IPR046447">
    <property type="entry name" value="DENR_C"/>
</dbReference>
<evidence type="ECO:0000313" key="6">
    <source>
        <dbReference type="WBParaSite" id="EgrG_000455900"/>
    </source>
</evidence>
<sequence>MALRSAAYEYSPRAQPLEDVEYPLTVQYCGECTLPIEYCEFSSDPAKCKAWLEKNLPEIFEKMNSVEQLADEGSSKKKSRQSRGGKGSGPKKPSEQKVSISRATRGKNKFTTSVIGLDTYGIDLKQAAKFFGQRFATGSSANNSGEIVIQGDVKFELMELIPKKWKEIPEGSIEDLGDLKR</sequence>
<reference evidence="6" key="3">
    <citation type="submission" date="2020-10" db="UniProtKB">
        <authorList>
            <consortium name="WormBaseParasite"/>
        </authorList>
    </citation>
    <scope>IDENTIFICATION</scope>
</reference>